<dbReference type="InterPro" id="IPR006043">
    <property type="entry name" value="NCS2"/>
</dbReference>
<evidence type="ECO:0000256" key="5">
    <source>
        <dbReference type="ARBA" id="ARBA00022692"/>
    </source>
</evidence>
<feature type="transmembrane region" description="Helical" evidence="8">
    <location>
        <begin position="174"/>
        <end position="199"/>
    </location>
</feature>
<feature type="transmembrane region" description="Helical" evidence="8">
    <location>
        <begin position="89"/>
        <end position="108"/>
    </location>
</feature>
<comment type="subcellular location">
    <subcellularLocation>
        <location evidence="1">Cell membrane</location>
        <topology evidence="1">Multi-pass membrane protein</topology>
    </subcellularLocation>
</comment>
<evidence type="ECO:0000313" key="9">
    <source>
        <dbReference type="EMBL" id="KZE32499.1"/>
    </source>
</evidence>
<dbReference type="PROSITE" id="PS01116">
    <property type="entry name" value="XANTH_URACIL_PERMASE"/>
    <property type="match status" value="1"/>
</dbReference>
<feature type="transmembrane region" description="Helical" evidence="8">
    <location>
        <begin position="223"/>
        <end position="247"/>
    </location>
</feature>
<dbReference type="Proteomes" id="UP000076625">
    <property type="component" value="Unassembled WGS sequence"/>
</dbReference>
<dbReference type="NCBIfam" id="NF037981">
    <property type="entry name" value="NCS2_1"/>
    <property type="match status" value="1"/>
</dbReference>
<dbReference type="NCBIfam" id="TIGR03173">
    <property type="entry name" value="pbuX"/>
    <property type="match status" value="1"/>
</dbReference>
<feature type="transmembrane region" description="Helical" evidence="8">
    <location>
        <begin position="64"/>
        <end position="83"/>
    </location>
</feature>
<organism evidence="9 10">
    <name type="scientific">Crenobacter luteus</name>
    <dbReference type="NCBI Taxonomy" id="1452487"/>
    <lineage>
        <taxon>Bacteria</taxon>
        <taxon>Pseudomonadati</taxon>
        <taxon>Pseudomonadota</taxon>
        <taxon>Betaproteobacteria</taxon>
        <taxon>Neisseriales</taxon>
        <taxon>Neisseriaceae</taxon>
        <taxon>Crenobacter</taxon>
    </lineage>
</organism>
<feature type="transmembrane region" description="Helical" evidence="8">
    <location>
        <begin position="329"/>
        <end position="347"/>
    </location>
</feature>
<proteinExistence type="inferred from homology"/>
<keyword evidence="3" id="KW-0813">Transport</keyword>
<dbReference type="AlphaFoldDB" id="A0A165F919"/>
<accession>A0A165F919</accession>
<dbReference type="STRING" id="1452487.AVW16_11455"/>
<feature type="transmembrane region" description="Helical" evidence="8">
    <location>
        <begin position="359"/>
        <end position="377"/>
    </location>
</feature>
<evidence type="ECO:0000256" key="4">
    <source>
        <dbReference type="ARBA" id="ARBA00022475"/>
    </source>
</evidence>
<evidence type="ECO:0000256" key="3">
    <source>
        <dbReference type="ARBA" id="ARBA00022448"/>
    </source>
</evidence>
<comment type="similarity">
    <text evidence="2">Belongs to the nucleobase:cation symporter-2 (NCS2) (TC 2.A.40) family.</text>
</comment>
<keyword evidence="5 8" id="KW-0812">Transmembrane</keyword>
<protein>
    <submittedName>
        <fullName evidence="9">Purine permease</fullName>
    </submittedName>
</protein>
<evidence type="ECO:0000256" key="1">
    <source>
        <dbReference type="ARBA" id="ARBA00004651"/>
    </source>
</evidence>
<keyword evidence="6 8" id="KW-1133">Transmembrane helix</keyword>
<dbReference type="GO" id="GO:0005886">
    <property type="term" value="C:plasma membrane"/>
    <property type="evidence" value="ECO:0007669"/>
    <property type="project" value="UniProtKB-SubCell"/>
</dbReference>
<keyword evidence="4" id="KW-1003">Cell membrane</keyword>
<name>A0A165F919_9NEIS</name>
<feature type="transmembrane region" description="Helical" evidence="8">
    <location>
        <begin position="148"/>
        <end position="167"/>
    </location>
</feature>
<dbReference type="Pfam" id="PF00860">
    <property type="entry name" value="Xan_ur_permease"/>
    <property type="match status" value="1"/>
</dbReference>
<evidence type="ECO:0000313" key="10">
    <source>
        <dbReference type="Proteomes" id="UP000076625"/>
    </source>
</evidence>
<reference evidence="10" key="1">
    <citation type="submission" date="2016-01" db="EMBL/GenBank/DDBJ databases">
        <title>Draft genome of Chromobacterium sp. F49.</title>
        <authorList>
            <person name="Hong K.W."/>
        </authorList>
    </citation>
    <scope>NUCLEOTIDE SEQUENCE [LARGE SCALE GENOMIC DNA]</scope>
    <source>
        <strain evidence="10">CN10</strain>
    </source>
</reference>
<sequence length="433" mass="45295">MLPVALQHVMVMYAGAIAVPLIVGGAMKLSPAEIAYLVNADLFAAGIVTLIQCLGIWKFGIRMPVIMGVTFAAVGPMVAMANSGLGLTHIYGAVIASGLFTVLVAPVFGKLVRFFPPVVTGTIIAVIGITLLKVGITWAGGGAKAADFGSAQNIGMATLVLVVILAISKFGRGFLGNVSVLVGLIVGYLVAMPLGMVHFDHVNEASWFSAIMPFHFGLPQFEIGSIISLSLVMIVVMVESTGMFLALGELCKRKVDAEDISRGLRTDGIGTVIGGVFNTFPYTSFSQNIGLVGMTGVRSRWAVACSGVILLIFGLFPKMGAIIASIPQAVLGGAGICMFGMVAATGIKILQRVNFESRTNLLIVAISVGLGMIPMLAPDFFHSLPSWTAPLTHSGITLAAVSAVLLNAFFNRAQTEEEIEKELMHSAHSAGAE</sequence>
<dbReference type="InterPro" id="IPR017588">
    <property type="entry name" value="UacT-like"/>
</dbReference>
<dbReference type="OrthoDB" id="9805749at2"/>
<gene>
    <name evidence="9" type="ORF">AVW16_11455</name>
</gene>
<dbReference type="EMBL" id="LQQU01000020">
    <property type="protein sequence ID" value="KZE32499.1"/>
    <property type="molecule type" value="Genomic_DNA"/>
</dbReference>
<dbReference type="PANTHER" id="PTHR42810:SF4">
    <property type="entry name" value="URIC ACID TRANSPORTER UACT"/>
    <property type="match status" value="1"/>
</dbReference>
<feature type="transmembrane region" description="Helical" evidence="8">
    <location>
        <begin position="115"/>
        <end position="136"/>
    </location>
</feature>
<feature type="transmembrane region" description="Helical" evidence="8">
    <location>
        <begin position="301"/>
        <end position="323"/>
    </location>
</feature>
<dbReference type="InterPro" id="IPR006042">
    <property type="entry name" value="Xan_ur_permease"/>
</dbReference>
<feature type="transmembrane region" description="Helical" evidence="8">
    <location>
        <begin position="389"/>
        <end position="410"/>
    </location>
</feature>
<keyword evidence="10" id="KW-1185">Reference proteome</keyword>
<evidence type="ECO:0000256" key="2">
    <source>
        <dbReference type="ARBA" id="ARBA00008821"/>
    </source>
</evidence>
<feature type="transmembrane region" description="Helical" evidence="8">
    <location>
        <begin position="36"/>
        <end position="57"/>
    </location>
</feature>
<comment type="caution">
    <text evidence="9">The sequence shown here is derived from an EMBL/GenBank/DDBJ whole genome shotgun (WGS) entry which is preliminary data.</text>
</comment>
<dbReference type="NCBIfam" id="TIGR00801">
    <property type="entry name" value="ncs2"/>
    <property type="match status" value="1"/>
</dbReference>
<evidence type="ECO:0000256" key="8">
    <source>
        <dbReference type="SAM" id="Phobius"/>
    </source>
</evidence>
<evidence type="ECO:0000256" key="6">
    <source>
        <dbReference type="ARBA" id="ARBA00022989"/>
    </source>
</evidence>
<feature type="transmembrane region" description="Helical" evidence="8">
    <location>
        <begin position="12"/>
        <end position="30"/>
    </location>
</feature>
<dbReference type="PANTHER" id="PTHR42810">
    <property type="entry name" value="PURINE PERMEASE C1399.01C-RELATED"/>
    <property type="match status" value="1"/>
</dbReference>
<keyword evidence="7 8" id="KW-0472">Membrane</keyword>
<dbReference type="GO" id="GO:0042907">
    <property type="term" value="F:xanthine transmembrane transporter activity"/>
    <property type="evidence" value="ECO:0007669"/>
    <property type="project" value="TreeGrafter"/>
</dbReference>
<evidence type="ECO:0000256" key="7">
    <source>
        <dbReference type="ARBA" id="ARBA00023136"/>
    </source>
</evidence>